<organism evidence="1 2">
    <name type="scientific">Ellagibacter isourolithinifaciens</name>
    <dbReference type="NCBI Taxonomy" id="2137581"/>
    <lineage>
        <taxon>Bacteria</taxon>
        <taxon>Bacillati</taxon>
        <taxon>Actinomycetota</taxon>
        <taxon>Coriobacteriia</taxon>
        <taxon>Eggerthellales</taxon>
        <taxon>Eggerthellaceae</taxon>
        <taxon>Ellagibacter</taxon>
    </lineage>
</organism>
<proteinExistence type="predicted"/>
<dbReference type="RefSeq" id="WP_158049843.1">
    <property type="nucleotide sequence ID" value="NZ_WAJR01000016.1"/>
</dbReference>
<keyword evidence="2" id="KW-1185">Reference proteome</keyword>
<evidence type="ECO:0000313" key="2">
    <source>
        <dbReference type="Proteomes" id="UP000468668"/>
    </source>
</evidence>
<accession>A0A6N6NN06</accession>
<evidence type="ECO:0000313" key="1">
    <source>
        <dbReference type="EMBL" id="KAB1640230.1"/>
    </source>
</evidence>
<comment type="caution">
    <text evidence="1">The sequence shown here is derived from an EMBL/GenBank/DDBJ whole genome shotgun (WGS) entry which is preliminary data.</text>
</comment>
<sequence length="296" mass="32838">MGERDSIKEAKPTLAGVLTAYEKQVLRDDVLYHSQPQEHLEGYRDVLSFLADRGGMHREYKHYATRARIAGILGGGALYLTDGTSWNDKYDREHFNPSFMSTKRFGACFSASSTESVAMWMLYGGMDGNGAMINFDRRTLQGAMGRESYECGWFGTDGKFECIVELPADRLSLRLVDVLYFQNHADGNVTVGRPSIEGGRHVMNCRAFNGIEQIAKHQSWSYENEVRLVATISKLDLVGKASHVKCVKIPIDFDDAFVAGRVFDSPVSDGGGNYRDSELRGTVDWNLCSGCVKAGA</sequence>
<dbReference type="Proteomes" id="UP000468668">
    <property type="component" value="Unassembled WGS sequence"/>
</dbReference>
<dbReference type="AlphaFoldDB" id="A0A6N6NN06"/>
<protein>
    <submittedName>
        <fullName evidence="1">DUF2971 domain-containing protein</fullName>
    </submittedName>
</protein>
<name>A0A6N6NN06_9ACTN</name>
<dbReference type="EMBL" id="WAJR01000016">
    <property type="protein sequence ID" value="KAB1640230.1"/>
    <property type="molecule type" value="Genomic_DNA"/>
</dbReference>
<dbReference type="OrthoDB" id="3197404at2"/>
<dbReference type="GeneID" id="98658186"/>
<gene>
    <name evidence="1" type="ORF">F8C90_07170</name>
</gene>
<reference evidence="1 2" key="1">
    <citation type="submission" date="2019-09" db="EMBL/GenBank/DDBJ databases">
        <title>Whole genome shotgun sequencing (WGS) of Ellagibacter isourolithinifaciens DSM 104140(T) and Adlercreutzia muris DSM 29508(T).</title>
        <authorList>
            <person name="Stoll D.A."/>
            <person name="Danylec N."/>
            <person name="Huch M."/>
        </authorList>
    </citation>
    <scope>NUCLEOTIDE SEQUENCE [LARGE SCALE GENOMIC DNA]</scope>
    <source>
        <strain evidence="1 2">DSM 104140</strain>
    </source>
</reference>